<dbReference type="AlphaFoldDB" id="A0A0D3KQJ2"/>
<dbReference type="KEGG" id="ehx:EMIHUDRAFT_462238"/>
<dbReference type="RefSeq" id="XP_005790456.1">
    <property type="nucleotide sequence ID" value="XM_005790399.1"/>
</dbReference>
<dbReference type="HOGENOM" id="CLU_370661_0_0_1"/>
<name>A0A0D3KQJ2_EMIH1</name>
<reference evidence="2" key="2">
    <citation type="submission" date="2024-10" db="UniProtKB">
        <authorList>
            <consortium name="EnsemblProtists"/>
        </authorList>
    </citation>
    <scope>IDENTIFICATION</scope>
</reference>
<evidence type="ECO:0000313" key="3">
    <source>
        <dbReference type="Proteomes" id="UP000013827"/>
    </source>
</evidence>
<dbReference type="Proteomes" id="UP000013827">
    <property type="component" value="Unassembled WGS sequence"/>
</dbReference>
<feature type="region of interest" description="Disordered" evidence="1">
    <location>
        <begin position="339"/>
        <end position="367"/>
    </location>
</feature>
<dbReference type="PaxDb" id="2903-EOD38027"/>
<reference evidence="3" key="1">
    <citation type="journal article" date="2013" name="Nature">
        <title>Pan genome of the phytoplankton Emiliania underpins its global distribution.</title>
        <authorList>
            <person name="Read B.A."/>
            <person name="Kegel J."/>
            <person name="Klute M.J."/>
            <person name="Kuo A."/>
            <person name="Lefebvre S.C."/>
            <person name="Maumus F."/>
            <person name="Mayer C."/>
            <person name="Miller J."/>
            <person name="Monier A."/>
            <person name="Salamov A."/>
            <person name="Young J."/>
            <person name="Aguilar M."/>
            <person name="Claverie J.M."/>
            <person name="Frickenhaus S."/>
            <person name="Gonzalez K."/>
            <person name="Herman E.K."/>
            <person name="Lin Y.C."/>
            <person name="Napier J."/>
            <person name="Ogata H."/>
            <person name="Sarno A.F."/>
            <person name="Shmutz J."/>
            <person name="Schroeder D."/>
            <person name="de Vargas C."/>
            <person name="Verret F."/>
            <person name="von Dassow P."/>
            <person name="Valentin K."/>
            <person name="Van de Peer Y."/>
            <person name="Wheeler G."/>
            <person name="Dacks J.B."/>
            <person name="Delwiche C.F."/>
            <person name="Dyhrman S.T."/>
            <person name="Glockner G."/>
            <person name="John U."/>
            <person name="Richards T."/>
            <person name="Worden A.Z."/>
            <person name="Zhang X."/>
            <person name="Grigoriev I.V."/>
            <person name="Allen A.E."/>
            <person name="Bidle K."/>
            <person name="Borodovsky M."/>
            <person name="Bowler C."/>
            <person name="Brownlee C."/>
            <person name="Cock J.M."/>
            <person name="Elias M."/>
            <person name="Gladyshev V.N."/>
            <person name="Groth M."/>
            <person name="Guda C."/>
            <person name="Hadaegh A."/>
            <person name="Iglesias-Rodriguez M.D."/>
            <person name="Jenkins J."/>
            <person name="Jones B.M."/>
            <person name="Lawson T."/>
            <person name="Leese F."/>
            <person name="Lindquist E."/>
            <person name="Lobanov A."/>
            <person name="Lomsadze A."/>
            <person name="Malik S.B."/>
            <person name="Marsh M.E."/>
            <person name="Mackinder L."/>
            <person name="Mock T."/>
            <person name="Mueller-Roeber B."/>
            <person name="Pagarete A."/>
            <person name="Parker M."/>
            <person name="Probert I."/>
            <person name="Quesneville H."/>
            <person name="Raines C."/>
            <person name="Rensing S.A."/>
            <person name="Riano-Pachon D.M."/>
            <person name="Richier S."/>
            <person name="Rokitta S."/>
            <person name="Shiraiwa Y."/>
            <person name="Soanes D.M."/>
            <person name="van der Giezen M."/>
            <person name="Wahlund T.M."/>
            <person name="Williams B."/>
            <person name="Wilson W."/>
            <person name="Wolfe G."/>
            <person name="Wurch L.L."/>
        </authorList>
    </citation>
    <scope>NUCLEOTIDE SEQUENCE</scope>
</reference>
<organism evidence="2 3">
    <name type="scientific">Emiliania huxleyi (strain CCMP1516)</name>
    <dbReference type="NCBI Taxonomy" id="280463"/>
    <lineage>
        <taxon>Eukaryota</taxon>
        <taxon>Haptista</taxon>
        <taxon>Haptophyta</taxon>
        <taxon>Prymnesiophyceae</taxon>
        <taxon>Isochrysidales</taxon>
        <taxon>Noelaerhabdaceae</taxon>
        <taxon>Emiliania</taxon>
    </lineage>
</organism>
<evidence type="ECO:0000256" key="1">
    <source>
        <dbReference type="SAM" id="MobiDB-lite"/>
    </source>
</evidence>
<dbReference type="EnsemblProtists" id="EOD38027">
    <property type="protein sequence ID" value="EOD38027"/>
    <property type="gene ID" value="EMIHUDRAFT_462238"/>
</dbReference>
<evidence type="ECO:0000313" key="2">
    <source>
        <dbReference type="EnsemblProtists" id="EOD38027"/>
    </source>
</evidence>
<accession>A0A0D3KQJ2</accession>
<feature type="compositionally biased region" description="Basic and acidic residues" evidence="1">
    <location>
        <begin position="347"/>
        <end position="359"/>
    </location>
</feature>
<dbReference type="eggNOG" id="ENOG502S980">
    <property type="taxonomic scope" value="Eukaryota"/>
</dbReference>
<keyword evidence="3" id="KW-1185">Reference proteome</keyword>
<proteinExistence type="predicted"/>
<feature type="region of interest" description="Disordered" evidence="1">
    <location>
        <begin position="95"/>
        <end position="129"/>
    </location>
</feature>
<sequence length="751" mass="80646">MRPRSSLERRERLFPKWPRTACLLPLAGAALLSPTRSLFPFSMHMLNSINMLDKLKLELVPAAGDKLVLKLSPPPPPLADKQASLAGNTTVNAAGGEAAGIPSEGKPASLEDVIGNGNDVPSESAPTAPVGITSLSPSLLGAEACGIKSAAAEESAAKSAAAEVSAAAEAVAEEAPVAEEVVAEEVAKDVEKPAKTVSNTPDPTNDPALKPVIKIDTALKQAAVCGETLPSVKEPPEEEPAPAGIDEWALKPAVAGGETLPSIKEFPEPAPAGDDGWNVSAKEFPKEKPAPAASAAFCAGPDWIASNSRKKTERKGEVTPTKVSNKYGLLDDVETNVMAEIDEDEDEKKAKEKGAESGKESTGARVDKTTTVEKTTTGSVSGFGWFSWPKFCWRDMLCTVFVCLIAVGASGGAFAYFSHGSDSLLPSIAVPDATALPTERVRAETASAVLRPQYQPSPVEREWARLVAEVDPRECQHAWSNGSRLMARLERDVASSAVFEQSSSFTVGPESQALVWPIEPLVSFLRWPAALSPGHTTRAAIMNKSYYQLAPVRAGSRRFLFFDIGASLYSSARAGGDGGSSLRWFRNRYQNLTGSPQPFDHIYAWEGQEYNATVLWDSFPAQVVPFVSYYNVRADARPNAKHNPLRVLTQVARLDDHVVMKLDVDHQATQVALIQQVLGNRRISALIDELFWEHEVAGSAMGCPRLWKGRSGHGWSTMRFDTSQGRGGTLAESYELFGRLRSLGIAAHSWV</sequence>
<protein>
    <submittedName>
        <fullName evidence="2">Uncharacterized protein</fullName>
    </submittedName>
</protein>
<dbReference type="GeneID" id="17283297"/>